<dbReference type="Proteomes" id="UP000001819">
    <property type="component" value="Chromosome X"/>
</dbReference>
<feature type="domain" description="Exuperantia RNAse H-like" evidence="3">
    <location>
        <begin position="30"/>
        <end position="192"/>
    </location>
</feature>
<feature type="region of interest" description="Disordered" evidence="1">
    <location>
        <begin position="196"/>
        <end position="227"/>
    </location>
</feature>
<evidence type="ECO:0000313" key="6">
    <source>
        <dbReference type="RefSeq" id="XP_033240261.1"/>
    </source>
</evidence>
<dbReference type="PANTHER" id="PTHR12384">
    <property type="entry name" value="MATERNAL PROTEIN EXUPERANTIA"/>
    <property type="match status" value="1"/>
</dbReference>
<dbReference type="InterPro" id="IPR040941">
    <property type="entry name" value="SAM_Exu"/>
</dbReference>
<evidence type="ECO:0000259" key="2">
    <source>
        <dbReference type="Pfam" id="PF18609"/>
    </source>
</evidence>
<evidence type="ECO:0000256" key="1">
    <source>
        <dbReference type="SAM" id="MobiDB-lite"/>
    </source>
</evidence>
<dbReference type="RefSeq" id="XP_033240260.1">
    <property type="nucleotide sequence ID" value="XM_033384369.1"/>
</dbReference>
<sequence>MVSAISEDSVSATASGQCEVVKEELPAGNYILVAVEIDTTGRRLIDEIVQLAGYTSKGNFQQYIMPYMNLNQAARQRHQIRVISIGFYRMLKSMQTYKIIKSKSEVAALMDFLNWLETLLAKQPNKEGIVMLYHDDRKFIPYMILEALKKYSLIDRFNRSVKAFANTCPMAKTFLGKHGIKNCGLRKLSMLLAKSKDGNSTKEDEHENPEGNSSITDNSGPKNQKQGAFEGSANVRAKMVYEMALQLIESESTESPESFESPESSETSEAEVKLLNAVRPFSQLLSSTVLELKDQNHSLGRQNSFRPVFLNYFRTTLNYRVRAVKYRIALAEHGFTLKSLKAIWSDKRKPGLELVLTAIDSLKTEETAELLDLLDSYYDPSKTTIKPRCKRSGNGTRRRNRAKGAASSKNGAIGAGGDNSVPDSATKPGGRPRRKRNNIRNNILGPQNTEKGSPKAEMKTSTPKSMSIKPPSAFADI</sequence>
<dbReference type="KEGG" id="dpo:117185001"/>
<dbReference type="PANTHER" id="PTHR12384:SF2">
    <property type="entry name" value="MATERNAL PROTEIN EXUPERANTIA"/>
    <property type="match status" value="1"/>
</dbReference>
<evidence type="ECO:0000313" key="5">
    <source>
        <dbReference type="RefSeq" id="XP_033240260.1"/>
    </source>
</evidence>
<protein>
    <submittedName>
        <fullName evidence="5 6">Maternal protein exuperantia-2-like isoform X1</fullName>
    </submittedName>
</protein>
<evidence type="ECO:0000313" key="4">
    <source>
        <dbReference type="Proteomes" id="UP000001819"/>
    </source>
</evidence>
<gene>
    <name evidence="5 6 7" type="primary">LOC117185001</name>
</gene>
<feature type="compositionally biased region" description="Basic and acidic residues" evidence="1">
    <location>
        <begin position="196"/>
        <end position="209"/>
    </location>
</feature>
<feature type="compositionally biased region" description="Polar residues" evidence="1">
    <location>
        <begin position="210"/>
        <end position="226"/>
    </location>
</feature>
<accession>A0A6I8WAF1</accession>
<dbReference type="RefSeq" id="XP_033240262.1">
    <property type="nucleotide sequence ID" value="XM_033384371.1"/>
</dbReference>
<dbReference type="GO" id="GO:0003723">
    <property type="term" value="F:RNA binding"/>
    <property type="evidence" value="ECO:0007669"/>
    <property type="project" value="InterPro"/>
</dbReference>
<evidence type="ECO:0000313" key="7">
    <source>
        <dbReference type="RefSeq" id="XP_033240262.1"/>
    </source>
</evidence>
<feature type="domain" description="Exuperantia SAM-like" evidence="2">
    <location>
        <begin position="306"/>
        <end position="377"/>
    </location>
</feature>
<keyword evidence="4" id="KW-1185">Reference proteome</keyword>
<proteinExistence type="predicted"/>
<evidence type="ECO:0000259" key="3">
    <source>
        <dbReference type="Pfam" id="PF22123"/>
    </source>
</evidence>
<dbReference type="ExpressionAtlas" id="A0A6I8WAF1">
    <property type="expression patterns" value="baseline"/>
</dbReference>
<dbReference type="GO" id="GO:0042803">
    <property type="term" value="F:protein homodimerization activity"/>
    <property type="evidence" value="ECO:0007669"/>
    <property type="project" value="InterPro"/>
</dbReference>
<dbReference type="Pfam" id="PF18609">
    <property type="entry name" value="SAM_Exu"/>
    <property type="match status" value="1"/>
</dbReference>
<feature type="region of interest" description="Disordered" evidence="1">
    <location>
        <begin position="384"/>
        <end position="477"/>
    </location>
</feature>
<feature type="compositionally biased region" description="Basic residues" evidence="1">
    <location>
        <begin position="385"/>
        <end position="402"/>
    </location>
</feature>
<dbReference type="GO" id="GO:0045450">
    <property type="term" value="P:bicoid mRNA localization"/>
    <property type="evidence" value="ECO:0007669"/>
    <property type="project" value="InterPro"/>
</dbReference>
<dbReference type="RefSeq" id="XP_033240261.1">
    <property type="nucleotide sequence ID" value="XM_033384370.1"/>
</dbReference>
<dbReference type="InterPro" id="IPR054362">
    <property type="entry name" value="Exu_RNase_H-like"/>
</dbReference>
<organism evidence="4 7">
    <name type="scientific">Drosophila pseudoobscura pseudoobscura</name>
    <name type="common">Fruit fly</name>
    <dbReference type="NCBI Taxonomy" id="46245"/>
    <lineage>
        <taxon>Eukaryota</taxon>
        <taxon>Metazoa</taxon>
        <taxon>Ecdysozoa</taxon>
        <taxon>Arthropoda</taxon>
        <taxon>Hexapoda</taxon>
        <taxon>Insecta</taxon>
        <taxon>Pterygota</taxon>
        <taxon>Neoptera</taxon>
        <taxon>Endopterygota</taxon>
        <taxon>Diptera</taxon>
        <taxon>Brachycera</taxon>
        <taxon>Muscomorpha</taxon>
        <taxon>Ephydroidea</taxon>
        <taxon>Drosophilidae</taxon>
        <taxon>Drosophila</taxon>
        <taxon>Sophophora</taxon>
    </lineage>
</organism>
<dbReference type="AlphaFoldDB" id="A0A6I8WAF1"/>
<dbReference type="Pfam" id="PF22123">
    <property type="entry name" value="Exu_RNase_H_like"/>
    <property type="match status" value="1"/>
</dbReference>
<name>A0A6I8WAF1_DROPS</name>
<dbReference type="InterPro" id="IPR037998">
    <property type="entry name" value="Exu"/>
</dbReference>
<reference evidence="5 6" key="1">
    <citation type="submission" date="2025-04" db="UniProtKB">
        <authorList>
            <consortium name="RefSeq"/>
        </authorList>
    </citation>
    <scope>IDENTIFICATION</scope>
    <source>
        <strain evidence="5 6">MV-25-SWS-2005</strain>
        <tissue evidence="5 6">Whole body</tissue>
    </source>
</reference>